<dbReference type="InterPro" id="IPR007679">
    <property type="entry name" value="DUF569"/>
</dbReference>
<name>A0A9R1BJF5_TRITD</name>
<proteinExistence type="predicted"/>
<dbReference type="CDD" id="cd23340">
    <property type="entry name" value="beta-trefoil_FSCN_ACP-like"/>
    <property type="match status" value="1"/>
</dbReference>
<sequence length="333" mass="37623">MDHFHDGQHVRLRSRVHDTYYLHADDDGESVSISRRRYSLNAAWTVHIYHGDGSHLLLHGAAYGRYLAAAAKPAPFGHHGFRAEQRDYDEPVLAAIMWQAVDAGSGDGVLLRNIGGRYLRASGKLRRYLRWNARVGVEYTDNVSAMMHWIVEPIRPRARPPLIPGPIRTRVPGDLSVIMLGRKPGGWRRIRFVRASDEGLYNEDGWSALRIRGRSVYHLRNALASRVGDIDIHGQRRDMVMCVRAGLYGRLTPLVVNLPHGRYGETLDIVVMLSGTPGESLPPCQNSELPIYPMEARSEQCTDFGVDTFCCTAMIFFFLVLFKWGADLLVFEK</sequence>
<evidence type="ECO:0000313" key="3">
    <source>
        <dbReference type="EMBL" id="VAI70847.1"/>
    </source>
</evidence>
<reference evidence="3 4" key="1">
    <citation type="submission" date="2017-09" db="EMBL/GenBank/DDBJ databases">
        <authorList>
            <consortium name="International Durum Wheat Genome Sequencing Consortium (IDWGSC)"/>
            <person name="Milanesi L."/>
        </authorList>
    </citation>
    <scope>NUCLEOTIDE SEQUENCE [LARGE SCALE GENOMIC DNA]</scope>
    <source>
        <strain evidence="4">cv. Svevo</strain>
    </source>
</reference>
<evidence type="ECO:0000313" key="4">
    <source>
        <dbReference type="Proteomes" id="UP000324705"/>
    </source>
</evidence>
<dbReference type="Gene3D" id="2.80.10.50">
    <property type="match status" value="1"/>
</dbReference>
<feature type="domain" description="DUF569" evidence="1">
    <location>
        <begin position="1"/>
        <end position="149"/>
    </location>
</feature>
<keyword evidence="4" id="KW-1185">Reference proteome</keyword>
<dbReference type="SUPFAM" id="SSF50405">
    <property type="entry name" value="Actin-crosslinking proteins"/>
    <property type="match status" value="1"/>
</dbReference>
<dbReference type="Gramene" id="TRITD7Av1G038880.2">
    <property type="protein sequence ID" value="TRITD7Av1G038880.2"/>
    <property type="gene ID" value="TRITD7Av1G038880"/>
</dbReference>
<evidence type="ECO:0000259" key="2">
    <source>
        <dbReference type="Pfam" id="PF22932"/>
    </source>
</evidence>
<dbReference type="Proteomes" id="UP000324705">
    <property type="component" value="Chromosome 7A"/>
</dbReference>
<dbReference type="InterPro" id="IPR008999">
    <property type="entry name" value="Actin-crosslinking"/>
</dbReference>
<organism evidence="3 4">
    <name type="scientific">Triticum turgidum subsp. durum</name>
    <name type="common">Durum wheat</name>
    <name type="synonym">Triticum durum</name>
    <dbReference type="NCBI Taxonomy" id="4567"/>
    <lineage>
        <taxon>Eukaryota</taxon>
        <taxon>Viridiplantae</taxon>
        <taxon>Streptophyta</taxon>
        <taxon>Embryophyta</taxon>
        <taxon>Tracheophyta</taxon>
        <taxon>Spermatophyta</taxon>
        <taxon>Magnoliopsida</taxon>
        <taxon>Liliopsida</taxon>
        <taxon>Poales</taxon>
        <taxon>Poaceae</taxon>
        <taxon>BOP clade</taxon>
        <taxon>Pooideae</taxon>
        <taxon>Triticodae</taxon>
        <taxon>Triticeae</taxon>
        <taxon>Triticinae</taxon>
        <taxon>Triticum</taxon>
    </lineage>
</organism>
<dbReference type="OMA" id="QWIVEPI"/>
<feature type="domain" description="DUF569" evidence="2">
    <location>
        <begin position="188"/>
        <end position="272"/>
    </location>
</feature>
<accession>A0A9R1BJF5</accession>
<dbReference type="InterPro" id="IPR054726">
    <property type="entry name" value="Ubiq_DUF569-assoc"/>
</dbReference>
<protein>
    <recommendedName>
        <fullName evidence="5">DUF569 domain-containing protein</fullName>
    </recommendedName>
</protein>
<dbReference type="Pfam" id="PF04601">
    <property type="entry name" value="DUF569"/>
    <property type="match status" value="1"/>
</dbReference>
<dbReference type="PANTHER" id="PTHR31205">
    <property type="entry name" value="ACTIN CROSS-LINKING PROTEIN (DUF569)"/>
    <property type="match status" value="1"/>
</dbReference>
<dbReference type="EMBL" id="LT934123">
    <property type="protein sequence ID" value="VAI70847.1"/>
    <property type="molecule type" value="Genomic_DNA"/>
</dbReference>
<dbReference type="AlphaFoldDB" id="A0A9R1BJF5"/>
<dbReference type="Pfam" id="PF22932">
    <property type="entry name" value="Ubiq_DUF_assoc"/>
    <property type="match status" value="1"/>
</dbReference>
<dbReference type="PANTHER" id="PTHR31205:SF72">
    <property type="entry name" value="DUF569 DOMAIN-CONTAINING PROTEIN"/>
    <property type="match status" value="1"/>
</dbReference>
<gene>
    <name evidence="3" type="ORF">TRITD_7Av1G038880</name>
</gene>
<evidence type="ECO:0000259" key="1">
    <source>
        <dbReference type="Pfam" id="PF04601"/>
    </source>
</evidence>
<evidence type="ECO:0008006" key="5">
    <source>
        <dbReference type="Google" id="ProtNLM"/>
    </source>
</evidence>